<feature type="transmembrane region" description="Helical" evidence="11">
    <location>
        <begin position="20"/>
        <end position="40"/>
    </location>
</feature>
<sequence length="583" mass="64727">MYDKQSLRLYGKLLRYIVPYKSAIALTLFSLVIIALLEPATAYVLKDLVDIGLIEQDPNSFVVLPFLLALVFVFKGVFEYISKVVSQWISERATLQIRHDMFEKLQFMTLQSFQETTSGHLMSKITHNVSQTSQALVNAWVILIRDTLMIIALVAYMLYVSWELTLLMLVIAPVVAFLINKASQLMRKYSRKSQENMGAVTQQLEESIHAHKDIKIYGAEGYEISRFNQVLAKQMQYNIKQVRVSALNVPLVQVIAAIALSFVVYFAMKLAADGAFTPGELVSFILAMALTFDPIRRLTSVNITLQKGLAAAESIFDFLAIDNETNSGTQTPPIKGELQLKNLVFYYDTATTPTLKNVNLTIPAYQTTALVGASGSGKSTLVNLIARFYAPTSGQILLDHTPLAQIELNYLRSHIAFVSQHVVLFNDSIRANIAYGHEEFDEAAIIQAAKDAHAWEFIEKLPAGLDTMIGDNGALLSGGQRQRIAIARAFLKNAPILILDEATSALDNQSEAMIQQAMAKLRQNRTVIIIAHRLSTIEQADQIAVLDQGELVELGTHSQLLAKQGAYARLQQQGELKGDDSRD</sequence>
<evidence type="ECO:0000256" key="2">
    <source>
        <dbReference type="ARBA" id="ARBA00022448"/>
    </source>
</evidence>
<dbReference type="InterPro" id="IPR017871">
    <property type="entry name" value="ABC_transporter-like_CS"/>
</dbReference>
<dbReference type="InterPro" id="IPR003439">
    <property type="entry name" value="ABC_transporter-like_ATP-bd"/>
</dbReference>
<dbReference type="PROSITE" id="PS50929">
    <property type="entry name" value="ABC_TM1F"/>
    <property type="match status" value="1"/>
</dbReference>
<dbReference type="Pfam" id="PF00664">
    <property type="entry name" value="ABC_membrane"/>
    <property type="match status" value="1"/>
</dbReference>
<dbReference type="InParanoid" id="W0DRL7"/>
<evidence type="ECO:0000259" key="13">
    <source>
        <dbReference type="PROSITE" id="PS50929"/>
    </source>
</evidence>
<dbReference type="STRING" id="717772.THIAE_04130"/>
<keyword evidence="2" id="KW-0813">Transport</keyword>
<keyword evidence="5" id="KW-0547">Nucleotide-binding</keyword>
<keyword evidence="9" id="KW-0445">Lipid transport</keyword>
<evidence type="ECO:0000256" key="4">
    <source>
        <dbReference type="ARBA" id="ARBA00022692"/>
    </source>
</evidence>
<evidence type="ECO:0000256" key="8">
    <source>
        <dbReference type="ARBA" id="ARBA00022989"/>
    </source>
</evidence>
<comment type="subcellular location">
    <subcellularLocation>
        <location evidence="1">Cell membrane</location>
        <topology evidence="1">Multi-pass membrane protein</topology>
    </subcellularLocation>
</comment>
<dbReference type="CDD" id="cd18552">
    <property type="entry name" value="ABC_6TM_MsbA_like"/>
    <property type="match status" value="1"/>
</dbReference>
<dbReference type="PANTHER" id="PTHR43394:SF1">
    <property type="entry name" value="ATP-BINDING CASSETTE SUB-FAMILY B MEMBER 10, MITOCHONDRIAL"/>
    <property type="match status" value="1"/>
</dbReference>
<evidence type="ECO:0000256" key="5">
    <source>
        <dbReference type="ARBA" id="ARBA00022741"/>
    </source>
</evidence>
<keyword evidence="8 11" id="KW-1133">Transmembrane helix</keyword>
<name>W0DRL7_9GAMM</name>
<protein>
    <submittedName>
        <fullName evidence="14">ABC transporter permease</fullName>
    </submittedName>
</protein>
<feature type="transmembrane region" description="Helical" evidence="11">
    <location>
        <begin position="164"/>
        <end position="182"/>
    </location>
</feature>
<dbReference type="GO" id="GO:0016887">
    <property type="term" value="F:ATP hydrolysis activity"/>
    <property type="evidence" value="ECO:0007669"/>
    <property type="project" value="InterPro"/>
</dbReference>
<dbReference type="InterPro" id="IPR027417">
    <property type="entry name" value="P-loop_NTPase"/>
</dbReference>
<evidence type="ECO:0000256" key="10">
    <source>
        <dbReference type="ARBA" id="ARBA00023136"/>
    </source>
</evidence>
<accession>W0DRL7</accession>
<dbReference type="SUPFAM" id="SSF90123">
    <property type="entry name" value="ABC transporter transmembrane region"/>
    <property type="match status" value="1"/>
</dbReference>
<dbReference type="InterPro" id="IPR003593">
    <property type="entry name" value="AAA+_ATPase"/>
</dbReference>
<dbReference type="FunCoup" id="W0DRL7">
    <property type="interactions" value="349"/>
</dbReference>
<keyword evidence="6" id="KW-0067">ATP-binding</keyword>
<keyword evidence="10 11" id="KW-0472">Membrane</keyword>
<dbReference type="InterPro" id="IPR039421">
    <property type="entry name" value="Type_1_exporter"/>
</dbReference>
<dbReference type="Pfam" id="PF00005">
    <property type="entry name" value="ABC_tran"/>
    <property type="match status" value="1"/>
</dbReference>
<dbReference type="GO" id="GO:0005524">
    <property type="term" value="F:ATP binding"/>
    <property type="evidence" value="ECO:0007669"/>
    <property type="project" value="UniProtKB-KW"/>
</dbReference>
<feature type="transmembrane region" description="Helical" evidence="11">
    <location>
        <begin position="244"/>
        <end position="268"/>
    </location>
</feature>
<dbReference type="Gene3D" id="1.20.1560.10">
    <property type="entry name" value="ABC transporter type 1, transmembrane domain"/>
    <property type="match status" value="1"/>
</dbReference>
<gene>
    <name evidence="14" type="ORF">THIAE_04130</name>
</gene>
<evidence type="ECO:0000256" key="6">
    <source>
        <dbReference type="ARBA" id="ARBA00022840"/>
    </source>
</evidence>
<dbReference type="NCBIfam" id="TIGR02203">
    <property type="entry name" value="MsbA_lipidA"/>
    <property type="match status" value="1"/>
</dbReference>
<dbReference type="PROSITE" id="PS50893">
    <property type="entry name" value="ABC_TRANSPORTER_2"/>
    <property type="match status" value="1"/>
</dbReference>
<keyword evidence="7" id="KW-1278">Translocase</keyword>
<evidence type="ECO:0000259" key="12">
    <source>
        <dbReference type="PROSITE" id="PS50893"/>
    </source>
</evidence>
<evidence type="ECO:0000256" key="9">
    <source>
        <dbReference type="ARBA" id="ARBA00023055"/>
    </source>
</evidence>
<feature type="domain" description="ABC transmembrane type-1" evidence="13">
    <location>
        <begin position="25"/>
        <end position="307"/>
    </location>
</feature>
<evidence type="ECO:0000256" key="11">
    <source>
        <dbReference type="SAM" id="Phobius"/>
    </source>
</evidence>
<dbReference type="FunFam" id="3.40.50.300:FF:000140">
    <property type="entry name" value="Lipid A export ATP-binding/permease protein MsbA"/>
    <property type="match status" value="1"/>
</dbReference>
<feature type="transmembrane region" description="Helical" evidence="11">
    <location>
        <begin position="60"/>
        <end position="78"/>
    </location>
</feature>
<dbReference type="HOGENOM" id="CLU_000604_84_3_6"/>
<evidence type="ECO:0000256" key="7">
    <source>
        <dbReference type="ARBA" id="ARBA00022967"/>
    </source>
</evidence>
<keyword evidence="4 11" id="KW-0812">Transmembrane</keyword>
<dbReference type="InterPro" id="IPR036640">
    <property type="entry name" value="ABC1_TM_sf"/>
</dbReference>
<evidence type="ECO:0000256" key="1">
    <source>
        <dbReference type="ARBA" id="ARBA00004651"/>
    </source>
</evidence>
<dbReference type="OrthoDB" id="9759820at2"/>
<proteinExistence type="predicted"/>
<evidence type="ECO:0000313" key="14">
    <source>
        <dbReference type="EMBL" id="AHF01092.1"/>
    </source>
</evidence>
<dbReference type="eggNOG" id="COG1132">
    <property type="taxonomic scope" value="Bacteria"/>
</dbReference>
<feature type="domain" description="ABC transporter" evidence="12">
    <location>
        <begin position="338"/>
        <end position="573"/>
    </location>
</feature>
<dbReference type="PANTHER" id="PTHR43394">
    <property type="entry name" value="ATP-DEPENDENT PERMEASE MDL1, MITOCHONDRIAL"/>
    <property type="match status" value="1"/>
</dbReference>
<dbReference type="GO" id="GO:0034040">
    <property type="term" value="F:ATPase-coupled lipid transmembrane transporter activity"/>
    <property type="evidence" value="ECO:0007669"/>
    <property type="project" value="InterPro"/>
</dbReference>
<dbReference type="SUPFAM" id="SSF52540">
    <property type="entry name" value="P-loop containing nucleoside triphosphate hydrolases"/>
    <property type="match status" value="1"/>
</dbReference>
<dbReference type="EMBL" id="CP007030">
    <property type="protein sequence ID" value="AHF01092.1"/>
    <property type="molecule type" value="Genomic_DNA"/>
</dbReference>
<dbReference type="Proteomes" id="UP000005380">
    <property type="component" value="Chromosome"/>
</dbReference>
<dbReference type="Gene3D" id="3.40.50.300">
    <property type="entry name" value="P-loop containing nucleotide triphosphate hydrolases"/>
    <property type="match status" value="1"/>
</dbReference>
<feature type="transmembrane region" description="Helical" evidence="11">
    <location>
        <begin position="135"/>
        <end position="158"/>
    </location>
</feature>
<dbReference type="InterPro" id="IPR011527">
    <property type="entry name" value="ABC1_TM_dom"/>
</dbReference>
<organism evidence="14 15">
    <name type="scientific">Thiomicrospira aerophila AL3</name>
    <dbReference type="NCBI Taxonomy" id="717772"/>
    <lineage>
        <taxon>Bacteria</taxon>
        <taxon>Pseudomonadati</taxon>
        <taxon>Pseudomonadota</taxon>
        <taxon>Gammaproteobacteria</taxon>
        <taxon>Thiotrichales</taxon>
        <taxon>Piscirickettsiaceae</taxon>
        <taxon>Thiomicrospira</taxon>
    </lineage>
</organism>
<dbReference type="GO" id="GO:0005886">
    <property type="term" value="C:plasma membrane"/>
    <property type="evidence" value="ECO:0007669"/>
    <property type="project" value="UniProtKB-SubCell"/>
</dbReference>
<dbReference type="RefSeq" id="WP_006459128.1">
    <property type="nucleotide sequence ID" value="NZ_CP007030.1"/>
</dbReference>
<dbReference type="AlphaFoldDB" id="W0DRL7"/>
<dbReference type="PROSITE" id="PS00211">
    <property type="entry name" value="ABC_TRANSPORTER_1"/>
    <property type="match status" value="1"/>
</dbReference>
<keyword evidence="3" id="KW-1003">Cell membrane</keyword>
<reference evidence="14 15" key="1">
    <citation type="submission" date="2013-12" db="EMBL/GenBank/DDBJ databases">
        <authorList>
            <consortium name="DOE Joint Genome Institute"/>
            <person name="Kappler U."/>
            <person name="Huntemann M."/>
            <person name="Han J."/>
            <person name="Chen A."/>
            <person name="Kyrpides N."/>
            <person name="Mavromatis K."/>
            <person name="Markowitz V."/>
            <person name="Palaniappan K."/>
            <person name="Ivanova N."/>
            <person name="Schaumberg A."/>
            <person name="Pati A."/>
            <person name="Liolios K."/>
            <person name="Nordberg H.P."/>
            <person name="Cantor M.N."/>
            <person name="Hua S.X."/>
            <person name="Woyke T."/>
        </authorList>
    </citation>
    <scope>NUCLEOTIDE SEQUENCE [LARGE SCALE GENOMIC DNA]</scope>
    <source>
        <strain evidence="15">AL2</strain>
    </source>
</reference>
<dbReference type="GO" id="GO:0015421">
    <property type="term" value="F:ABC-type oligopeptide transporter activity"/>
    <property type="evidence" value="ECO:0007669"/>
    <property type="project" value="TreeGrafter"/>
</dbReference>
<dbReference type="KEGG" id="tao:THIAE_04130"/>
<dbReference type="SMART" id="SM00382">
    <property type="entry name" value="AAA"/>
    <property type="match status" value="1"/>
</dbReference>
<keyword evidence="15" id="KW-1185">Reference proteome</keyword>
<dbReference type="InterPro" id="IPR011917">
    <property type="entry name" value="ABC_transpr_lipidA"/>
</dbReference>
<evidence type="ECO:0000313" key="15">
    <source>
        <dbReference type="Proteomes" id="UP000005380"/>
    </source>
</evidence>
<evidence type="ECO:0000256" key="3">
    <source>
        <dbReference type="ARBA" id="ARBA00022475"/>
    </source>
</evidence>